<accession>A0A4Q0AIL9</accession>
<dbReference type="HAMAP" id="MF_00120">
    <property type="entry name" value="GatA"/>
    <property type="match status" value="1"/>
</dbReference>
<evidence type="ECO:0000256" key="6">
    <source>
        <dbReference type="ARBA" id="ARBA00047407"/>
    </source>
</evidence>
<reference evidence="9" key="1">
    <citation type="submission" date="2019-01" db="EMBL/GenBank/DDBJ databases">
        <title>Genomic signatures and co-occurrence patterns of the ultra-small Saccharimodia (Patescibacteria phylum) suggest a symbiotic lifestyle.</title>
        <authorList>
            <person name="Lemos L."/>
            <person name="Medeiros J."/>
            <person name="Andreote F."/>
            <person name="Fernandes G."/>
            <person name="Varani A."/>
            <person name="Oliveira G."/>
            <person name="Pylro V."/>
        </authorList>
    </citation>
    <scope>NUCLEOTIDE SEQUENCE [LARGE SCALE GENOMIC DNA]</scope>
    <source>
        <strain evidence="9">AMD01</strain>
    </source>
</reference>
<feature type="active site" description="Charge relay system" evidence="7">
    <location>
        <position position="77"/>
    </location>
</feature>
<evidence type="ECO:0000256" key="1">
    <source>
        <dbReference type="ARBA" id="ARBA00008069"/>
    </source>
</evidence>
<dbReference type="AlphaFoldDB" id="A0A4Q0AIL9"/>
<dbReference type="GO" id="GO:0006412">
    <property type="term" value="P:translation"/>
    <property type="evidence" value="ECO:0007669"/>
    <property type="project" value="UniProtKB-UniRule"/>
</dbReference>
<evidence type="ECO:0000313" key="9">
    <source>
        <dbReference type="EMBL" id="RWZ79021.1"/>
    </source>
</evidence>
<evidence type="ECO:0000256" key="5">
    <source>
        <dbReference type="ARBA" id="ARBA00022917"/>
    </source>
</evidence>
<dbReference type="InterPro" id="IPR023631">
    <property type="entry name" value="Amidase_dom"/>
</dbReference>
<dbReference type="PROSITE" id="PS00571">
    <property type="entry name" value="AMIDASES"/>
    <property type="match status" value="1"/>
</dbReference>
<keyword evidence="4 7" id="KW-0067">ATP-binding</keyword>
<dbReference type="PANTHER" id="PTHR11895:SF151">
    <property type="entry name" value="GLUTAMYL-TRNA(GLN) AMIDOTRANSFERASE SUBUNIT A"/>
    <property type="match status" value="1"/>
</dbReference>
<comment type="catalytic activity">
    <reaction evidence="6 7">
        <text>L-glutamyl-tRNA(Gln) + L-glutamine + ATP + H2O = L-glutaminyl-tRNA(Gln) + L-glutamate + ADP + phosphate + H(+)</text>
        <dbReference type="Rhea" id="RHEA:17521"/>
        <dbReference type="Rhea" id="RHEA-COMP:9681"/>
        <dbReference type="Rhea" id="RHEA-COMP:9684"/>
        <dbReference type="ChEBI" id="CHEBI:15377"/>
        <dbReference type="ChEBI" id="CHEBI:15378"/>
        <dbReference type="ChEBI" id="CHEBI:29985"/>
        <dbReference type="ChEBI" id="CHEBI:30616"/>
        <dbReference type="ChEBI" id="CHEBI:43474"/>
        <dbReference type="ChEBI" id="CHEBI:58359"/>
        <dbReference type="ChEBI" id="CHEBI:78520"/>
        <dbReference type="ChEBI" id="CHEBI:78521"/>
        <dbReference type="ChEBI" id="CHEBI:456216"/>
        <dbReference type="EC" id="6.3.5.7"/>
    </reaction>
</comment>
<protein>
    <recommendedName>
        <fullName evidence="7">Glutamyl-tRNA(Gln) amidotransferase subunit A</fullName>
        <shortName evidence="7">Glu-ADT subunit A</shortName>
        <ecNumber evidence="7">6.3.5.7</ecNumber>
    </recommendedName>
</protein>
<comment type="function">
    <text evidence="7">Allows the formation of correctly charged Gln-tRNA(Gln) through the transamidation of misacylated Glu-tRNA(Gln) in organisms which lack glutaminyl-tRNA synthetase. The reaction takes place in the presence of glutamine and ATP through an activated gamma-phospho-Glu-tRNA(Gln).</text>
</comment>
<dbReference type="GO" id="GO:0016740">
    <property type="term" value="F:transferase activity"/>
    <property type="evidence" value="ECO:0007669"/>
    <property type="project" value="UniProtKB-KW"/>
</dbReference>
<dbReference type="Gene3D" id="3.90.1300.10">
    <property type="entry name" value="Amidase signature (AS) domain"/>
    <property type="match status" value="1"/>
</dbReference>
<keyword evidence="3 7" id="KW-0547">Nucleotide-binding</keyword>
<dbReference type="InterPro" id="IPR000120">
    <property type="entry name" value="Amidase"/>
</dbReference>
<comment type="subunit">
    <text evidence="7">Heterotrimer of A, B and C subunits.</text>
</comment>
<evidence type="ECO:0000256" key="7">
    <source>
        <dbReference type="HAMAP-Rule" id="MF_00120"/>
    </source>
</evidence>
<dbReference type="InterPro" id="IPR020556">
    <property type="entry name" value="Amidase_CS"/>
</dbReference>
<evidence type="ECO:0000256" key="4">
    <source>
        <dbReference type="ARBA" id="ARBA00022840"/>
    </source>
</evidence>
<dbReference type="GO" id="GO:0050567">
    <property type="term" value="F:glutaminyl-tRNA synthase (glutamine-hydrolyzing) activity"/>
    <property type="evidence" value="ECO:0007669"/>
    <property type="project" value="UniProtKB-UniRule"/>
</dbReference>
<comment type="similarity">
    <text evidence="1 7">Belongs to the amidase family. GatA subfamily.</text>
</comment>
<feature type="active site" description="Acyl-ester intermediate" evidence="7">
    <location>
        <position position="176"/>
    </location>
</feature>
<dbReference type="Proteomes" id="UP000289269">
    <property type="component" value="Unassembled WGS sequence"/>
</dbReference>
<evidence type="ECO:0000256" key="3">
    <source>
        <dbReference type="ARBA" id="ARBA00022741"/>
    </source>
</evidence>
<evidence type="ECO:0000256" key="2">
    <source>
        <dbReference type="ARBA" id="ARBA00022598"/>
    </source>
</evidence>
<evidence type="ECO:0000259" key="8">
    <source>
        <dbReference type="Pfam" id="PF01425"/>
    </source>
</evidence>
<dbReference type="Pfam" id="PF01425">
    <property type="entry name" value="Amidase"/>
    <property type="match status" value="1"/>
</dbReference>
<sequence length="472" mass="49789">MSGETISQMVGRLLDGRATARANVEAALSRLTEHGSYNSLISTCEQRALQRADQIDQSLRKEPGRAGRLAGVPFVAKDNFLSFGAPTTAASKMLRNFQAPYQATVIERLEAEGAICVAKSNLDAFAHGSSTENSDFGPTLNPHDKSRVPGGSSGGSAAAVALGSVPFALGTDTGGSVRLPASFCGVVGYKPTYGLLSRFGVVAMASSTDVVGTLSRSAGDAALLVDVMSGRDPHDATTLDRPSDLRYKGGLRPLNVGLIEEFMGPEVDPAVKAAIENTCQKLARMGHRVNKVSLASLPLALAVYYIVVPAEISSNLARYDGIRYGYSAPRAASLEATYGLSRDQGFNAENKRRILIGTYVLSSGYIEAYYQKAQTVRTKLINDFKAAFKRFDFLIGPVAPATAFKLGQNTKDPLKMYLTDVMTVGASMAGLPAVSLPAGSDPAGLPIGAQLIGPQLSDGKLLQLAQDMEGVN</sequence>
<gene>
    <name evidence="7 9" type="primary">gatA</name>
    <name evidence="9" type="ORF">EOT04_02370</name>
</gene>
<dbReference type="InterPro" id="IPR004412">
    <property type="entry name" value="GatA"/>
</dbReference>
<keyword evidence="10" id="KW-1185">Reference proteome</keyword>
<feature type="active site" description="Charge relay system" evidence="7">
    <location>
        <position position="152"/>
    </location>
</feature>
<keyword evidence="2 7" id="KW-0436">Ligase</keyword>
<comment type="caution">
    <text evidence="9">The sequence shown here is derived from an EMBL/GenBank/DDBJ whole genome shotgun (WGS) entry which is preliminary data.</text>
</comment>
<dbReference type="SUPFAM" id="SSF75304">
    <property type="entry name" value="Amidase signature (AS) enzymes"/>
    <property type="match status" value="1"/>
</dbReference>
<dbReference type="GO" id="GO:0005524">
    <property type="term" value="F:ATP binding"/>
    <property type="evidence" value="ECO:0007669"/>
    <property type="project" value="UniProtKB-KW"/>
</dbReference>
<proteinExistence type="inferred from homology"/>
<dbReference type="EC" id="6.3.5.7" evidence="7"/>
<dbReference type="EMBL" id="SCKW01000022">
    <property type="protein sequence ID" value="RWZ79021.1"/>
    <property type="molecule type" value="Genomic_DNA"/>
</dbReference>
<name>A0A4Q0AIL9_9BACT</name>
<keyword evidence="5 7" id="KW-0648">Protein biosynthesis</keyword>
<dbReference type="NCBIfam" id="TIGR00132">
    <property type="entry name" value="gatA"/>
    <property type="match status" value="1"/>
</dbReference>
<evidence type="ECO:0000313" key="10">
    <source>
        <dbReference type="Proteomes" id="UP000289269"/>
    </source>
</evidence>
<dbReference type="InterPro" id="IPR036928">
    <property type="entry name" value="AS_sf"/>
</dbReference>
<dbReference type="GO" id="GO:0030956">
    <property type="term" value="C:glutamyl-tRNA(Gln) amidotransferase complex"/>
    <property type="evidence" value="ECO:0007669"/>
    <property type="project" value="InterPro"/>
</dbReference>
<feature type="domain" description="Amidase" evidence="8">
    <location>
        <begin position="23"/>
        <end position="462"/>
    </location>
</feature>
<organism evidence="9 10">
    <name type="scientific">Candidatus Chaera renei</name>
    <dbReference type="NCBI Taxonomy" id="2506947"/>
    <lineage>
        <taxon>Bacteria</taxon>
        <taxon>Candidatus Saccharimonadota</taxon>
        <taxon>Candidatus Saccharimonadia</taxon>
        <taxon>Candidatus Saccharimonadales</taxon>
        <taxon>Candidatus Saccharimonadaceae</taxon>
        <taxon>Candidatus Chaera</taxon>
    </lineage>
</organism>
<dbReference type="PANTHER" id="PTHR11895">
    <property type="entry name" value="TRANSAMIDASE"/>
    <property type="match status" value="1"/>
</dbReference>